<dbReference type="Proteomes" id="UP000295431">
    <property type="component" value="Unassembled WGS sequence"/>
</dbReference>
<dbReference type="OrthoDB" id="3483392at2"/>
<dbReference type="InterPro" id="IPR007278">
    <property type="entry name" value="DUF397"/>
</dbReference>
<sequence length="61" mass="6956">MDLSRATWRKASRSHDDGDQCVEVTSVLDVIAVRDSKDPDGPKIFVDRRDFRYFAGILKSL</sequence>
<proteinExistence type="predicted"/>
<dbReference type="EMBL" id="SMJW01000111">
    <property type="protein sequence ID" value="TDC13007.1"/>
    <property type="molecule type" value="Genomic_DNA"/>
</dbReference>
<comment type="caution">
    <text evidence="2">The sequence shown here is derived from an EMBL/GenBank/DDBJ whole genome shotgun (WGS) entry which is preliminary data.</text>
</comment>
<evidence type="ECO:0000259" key="1">
    <source>
        <dbReference type="Pfam" id="PF04149"/>
    </source>
</evidence>
<gene>
    <name evidence="2" type="ORF">E1284_21550</name>
</gene>
<dbReference type="RefSeq" id="WP_131941704.1">
    <property type="nucleotide sequence ID" value="NZ_BAAAMX010000035.1"/>
</dbReference>
<evidence type="ECO:0000313" key="2">
    <source>
        <dbReference type="EMBL" id="TDC13007.1"/>
    </source>
</evidence>
<dbReference type="AlphaFoldDB" id="A0A4R4NXX1"/>
<keyword evidence="3" id="KW-1185">Reference proteome</keyword>
<organism evidence="2 3">
    <name type="scientific">Actinomadura bangladeshensis</name>
    <dbReference type="NCBI Taxonomy" id="453573"/>
    <lineage>
        <taxon>Bacteria</taxon>
        <taxon>Bacillati</taxon>
        <taxon>Actinomycetota</taxon>
        <taxon>Actinomycetes</taxon>
        <taxon>Streptosporangiales</taxon>
        <taxon>Thermomonosporaceae</taxon>
        <taxon>Actinomadura</taxon>
    </lineage>
</organism>
<name>A0A4R4NXX1_9ACTN</name>
<dbReference type="Pfam" id="PF04149">
    <property type="entry name" value="DUF397"/>
    <property type="match status" value="1"/>
</dbReference>
<evidence type="ECO:0000313" key="3">
    <source>
        <dbReference type="Proteomes" id="UP000295431"/>
    </source>
</evidence>
<protein>
    <submittedName>
        <fullName evidence="2">DUF397 domain-containing protein</fullName>
    </submittedName>
</protein>
<reference evidence="2 3" key="1">
    <citation type="submission" date="2019-03" db="EMBL/GenBank/DDBJ databases">
        <title>Draft genome sequences of novel Actinobacteria.</title>
        <authorList>
            <person name="Sahin N."/>
            <person name="Ay H."/>
            <person name="Saygin H."/>
        </authorList>
    </citation>
    <scope>NUCLEOTIDE SEQUENCE [LARGE SCALE GENOMIC DNA]</scope>
    <source>
        <strain evidence="2 3">DSM 45347</strain>
    </source>
</reference>
<accession>A0A4R4NXX1</accession>
<feature type="domain" description="DUF397" evidence="1">
    <location>
        <begin position="6"/>
        <end position="56"/>
    </location>
</feature>